<feature type="domain" description="AMP-binding enzyme C-terminal" evidence="2">
    <location>
        <begin position="526"/>
        <end position="602"/>
    </location>
</feature>
<dbReference type="InterPro" id="IPR000873">
    <property type="entry name" value="AMP-dep_synth/lig_dom"/>
</dbReference>
<evidence type="ECO:0000313" key="4">
    <source>
        <dbReference type="Proteomes" id="UP000189670"/>
    </source>
</evidence>
<protein>
    <submittedName>
        <fullName evidence="3">AMP-dependent synthetase and ligase</fullName>
    </submittedName>
</protein>
<dbReference type="InterPro" id="IPR018247">
    <property type="entry name" value="EF_Hand_1_Ca_BS"/>
</dbReference>
<dbReference type="PANTHER" id="PTHR43767">
    <property type="entry name" value="LONG-CHAIN-FATTY-ACID--COA LIGASE"/>
    <property type="match status" value="1"/>
</dbReference>
<feature type="domain" description="AMP-dependent synthetase/ligase" evidence="1">
    <location>
        <begin position="426"/>
        <end position="478"/>
    </location>
</feature>
<dbReference type="InterPro" id="IPR045851">
    <property type="entry name" value="AMP-bd_C_sf"/>
</dbReference>
<gene>
    <name evidence="3" type="ORF">OMM_06285</name>
</gene>
<keyword evidence="3" id="KW-0436">Ligase</keyword>
<dbReference type="InterPro" id="IPR025110">
    <property type="entry name" value="AMP-bd_C"/>
</dbReference>
<evidence type="ECO:0000313" key="3">
    <source>
        <dbReference type="EMBL" id="ETR74494.1"/>
    </source>
</evidence>
<dbReference type="InterPro" id="IPR020845">
    <property type="entry name" value="AMP-binding_CS"/>
</dbReference>
<feature type="domain" description="AMP-dependent synthetase/ligase" evidence="1">
    <location>
        <begin position="45"/>
        <end position="364"/>
    </location>
</feature>
<proteinExistence type="predicted"/>
<organism evidence="3 4">
    <name type="scientific">Candidatus Magnetoglobus multicellularis str. Araruama</name>
    <dbReference type="NCBI Taxonomy" id="890399"/>
    <lineage>
        <taxon>Bacteria</taxon>
        <taxon>Pseudomonadati</taxon>
        <taxon>Thermodesulfobacteriota</taxon>
        <taxon>Desulfobacteria</taxon>
        <taxon>Desulfobacterales</taxon>
        <taxon>Desulfobacteraceae</taxon>
        <taxon>Candidatus Magnetoglobus</taxon>
    </lineage>
</organism>
<dbReference type="Gene3D" id="3.40.50.12780">
    <property type="entry name" value="N-terminal domain of ligase-like"/>
    <property type="match status" value="2"/>
</dbReference>
<evidence type="ECO:0000259" key="2">
    <source>
        <dbReference type="Pfam" id="PF13193"/>
    </source>
</evidence>
<dbReference type="Pfam" id="PF00501">
    <property type="entry name" value="AMP-binding"/>
    <property type="match status" value="2"/>
</dbReference>
<dbReference type="PANTHER" id="PTHR43767:SF9">
    <property type="entry name" value="LONG-CHAIN-FATTY-ACID--COA LIGASE"/>
    <property type="match status" value="1"/>
</dbReference>
<sequence length="625" mass="69546">MILKQILNPFQSQILPWLQTYKDFGIPETCRPYPDIPVNALLENASEKYSDNGLIQFNQKVSYVTVNDHANRMANFFLSMGADKGDRVATILPTSVQFVVADYAISKAGLVHIPCNSLESQGSLEKKFEQGTPKILVCTSDLIEIARYLCEQTSVQTIVVTHLHDYGKEQLSHTNIPVLENSVQWTDIIAQYSSGLPKIEINVENELETLLFTGGTTGFPKGCMLSHRNIYANCIQSLAVLGNLTRIVDGAITVLLALPFSHSYGHIAMHTSTLAGYNQVLIPDPRDTQTMISMIQFHKPLLQIGVPTQYMNLVKEKLTDVGMICMSGSAPLPSNTQEQFETAMGGTIMDAYGLSEMSPGTHLNPNAIIRLIGGKWQAQLGQTLLGYSPVIWTLNKMLRMFDSKHIGSIASQLIVALLKWHKKAGKFHKKPSIGIPFPDTEVKIIDTDNDQILNWDDLKGGKRGEMCLKGPQRMLGYWPILGSGLDREGYVHTGDIVEMDENGFFTIVDRSKDMIVVSGYKVYSNEVDDILHHHPAVDRAATVGIPDSSREGSEIVVAYIKCHESAENQCNENDIRDYLKERIAKYAIPKIIQFVDHIPLSNIQKVDKKMIRQMALDAVSPKSIT</sequence>
<dbReference type="GO" id="GO:0016877">
    <property type="term" value="F:ligase activity, forming carbon-sulfur bonds"/>
    <property type="evidence" value="ECO:0007669"/>
    <property type="project" value="UniProtKB-ARBA"/>
</dbReference>
<name>A0A1V1PIA1_9BACT</name>
<reference evidence="4" key="1">
    <citation type="submission" date="2012-11" db="EMBL/GenBank/DDBJ databases">
        <authorList>
            <person name="Lucero-Rivera Y.E."/>
            <person name="Tovar-Ramirez D."/>
        </authorList>
    </citation>
    <scope>NUCLEOTIDE SEQUENCE [LARGE SCALE GENOMIC DNA]</scope>
    <source>
        <strain evidence="4">Araruama</strain>
    </source>
</reference>
<dbReference type="InterPro" id="IPR042099">
    <property type="entry name" value="ANL_N_sf"/>
</dbReference>
<evidence type="ECO:0000259" key="1">
    <source>
        <dbReference type="Pfam" id="PF00501"/>
    </source>
</evidence>
<dbReference type="Pfam" id="PF13193">
    <property type="entry name" value="AMP-binding_C"/>
    <property type="match status" value="1"/>
</dbReference>
<dbReference type="SUPFAM" id="SSF56801">
    <property type="entry name" value="Acetyl-CoA synthetase-like"/>
    <property type="match status" value="1"/>
</dbReference>
<dbReference type="AlphaFoldDB" id="A0A1V1PIA1"/>
<dbReference type="PROSITE" id="PS00018">
    <property type="entry name" value="EF_HAND_1"/>
    <property type="match status" value="1"/>
</dbReference>
<dbReference type="Gene3D" id="3.30.300.30">
    <property type="match status" value="1"/>
</dbReference>
<dbReference type="PROSITE" id="PS00455">
    <property type="entry name" value="AMP_BINDING"/>
    <property type="match status" value="1"/>
</dbReference>
<dbReference type="InterPro" id="IPR050237">
    <property type="entry name" value="ATP-dep_AMP-bd_enzyme"/>
</dbReference>
<comment type="caution">
    <text evidence="3">The sequence shown here is derived from an EMBL/GenBank/DDBJ whole genome shotgun (WGS) entry which is preliminary data.</text>
</comment>
<dbReference type="EMBL" id="ATBP01000006">
    <property type="protein sequence ID" value="ETR74494.1"/>
    <property type="molecule type" value="Genomic_DNA"/>
</dbReference>
<dbReference type="Proteomes" id="UP000189670">
    <property type="component" value="Unassembled WGS sequence"/>
</dbReference>
<accession>A0A1V1PIA1</accession>